<dbReference type="InterPro" id="IPR011990">
    <property type="entry name" value="TPR-like_helical_dom_sf"/>
</dbReference>
<keyword evidence="3" id="KW-1185">Reference proteome</keyword>
<organism evidence="2 3">
    <name type="scientific">Paractinoplanes toevensis</name>
    <dbReference type="NCBI Taxonomy" id="571911"/>
    <lineage>
        <taxon>Bacteria</taxon>
        <taxon>Bacillati</taxon>
        <taxon>Actinomycetota</taxon>
        <taxon>Actinomycetes</taxon>
        <taxon>Micromonosporales</taxon>
        <taxon>Micromonosporaceae</taxon>
        <taxon>Paractinoplanes</taxon>
    </lineage>
</organism>
<dbReference type="AlphaFoldDB" id="A0A919WCZ4"/>
<evidence type="ECO:0000313" key="3">
    <source>
        <dbReference type="Proteomes" id="UP000677082"/>
    </source>
</evidence>
<dbReference type="SUPFAM" id="SSF48452">
    <property type="entry name" value="TPR-like"/>
    <property type="match status" value="1"/>
</dbReference>
<dbReference type="Proteomes" id="UP000677082">
    <property type="component" value="Unassembled WGS sequence"/>
</dbReference>
<evidence type="ECO:0000313" key="2">
    <source>
        <dbReference type="EMBL" id="GIM97955.1"/>
    </source>
</evidence>
<evidence type="ECO:0008006" key="4">
    <source>
        <dbReference type="Google" id="ProtNLM"/>
    </source>
</evidence>
<comment type="caution">
    <text evidence="2">The sequence shown here is derived from an EMBL/GenBank/DDBJ whole genome shotgun (WGS) entry which is preliminary data.</text>
</comment>
<dbReference type="EMBL" id="BOQN01000173">
    <property type="protein sequence ID" value="GIM97955.1"/>
    <property type="molecule type" value="Genomic_DNA"/>
</dbReference>
<feature type="region of interest" description="Disordered" evidence="1">
    <location>
        <begin position="237"/>
        <end position="256"/>
    </location>
</feature>
<gene>
    <name evidence="2" type="ORF">Ato02nite_097480</name>
</gene>
<sequence>MAPDPNTNLDAAAILHRLTSLDPARAAPEVQLIDMAAALVGQDLTYAQWWLPWARYAYHAVQQLDQPDPGRLVRATRSYAETLRFEGHHEQAIPVWRELLDLRGRQPADTGDVDARIALAADLHAVGRCGQAIREIDDALNDARVYQLEHPELAIVCTVAYTAMLNACRRVVEATVVRSELPTLYQPGGPLFRLLAGTYVLEPEPDEHHEVCAARLDALLDGATAVTSGQQRSLLARRAAAMNPGPRTDGREGKPS</sequence>
<evidence type="ECO:0000256" key="1">
    <source>
        <dbReference type="SAM" id="MobiDB-lite"/>
    </source>
</evidence>
<reference evidence="2 3" key="1">
    <citation type="submission" date="2021-03" db="EMBL/GenBank/DDBJ databases">
        <title>Whole genome shotgun sequence of Actinoplanes toevensis NBRC 105298.</title>
        <authorList>
            <person name="Komaki H."/>
            <person name="Tamura T."/>
        </authorList>
    </citation>
    <scope>NUCLEOTIDE SEQUENCE [LARGE SCALE GENOMIC DNA]</scope>
    <source>
        <strain evidence="2 3">NBRC 105298</strain>
    </source>
</reference>
<proteinExistence type="predicted"/>
<protein>
    <recommendedName>
        <fullName evidence="4">Tetratricopeptide repeat protein</fullName>
    </recommendedName>
</protein>
<name>A0A919WCZ4_9ACTN</name>
<dbReference type="Gene3D" id="1.25.40.10">
    <property type="entry name" value="Tetratricopeptide repeat domain"/>
    <property type="match status" value="1"/>
</dbReference>
<accession>A0A919WCZ4</accession>